<gene>
    <name evidence="1" type="ORF">A3I24_04500</name>
</gene>
<dbReference type="STRING" id="1798409.A3I24_04500"/>
<evidence type="ECO:0000313" key="2">
    <source>
        <dbReference type="Proteomes" id="UP000177690"/>
    </source>
</evidence>
<reference evidence="1 2" key="1">
    <citation type="journal article" date="2016" name="Nat. Commun.">
        <title>Thousands of microbial genomes shed light on interconnected biogeochemical processes in an aquifer system.</title>
        <authorList>
            <person name="Anantharaman K."/>
            <person name="Brown C.T."/>
            <person name="Hug L.A."/>
            <person name="Sharon I."/>
            <person name="Castelle C.J."/>
            <person name="Probst A.J."/>
            <person name="Thomas B.C."/>
            <person name="Singh A."/>
            <person name="Wilkins M.J."/>
            <person name="Karaoz U."/>
            <person name="Brodie E.L."/>
            <person name="Williams K.H."/>
            <person name="Hubbard S.S."/>
            <person name="Banfield J.F."/>
        </authorList>
    </citation>
    <scope>NUCLEOTIDE SEQUENCE [LARGE SCALE GENOMIC DNA]</scope>
</reference>
<accession>A0A1G1ZQD8</accession>
<protein>
    <recommendedName>
        <fullName evidence="3">Calcineurin-like phosphoesterase domain-containing protein</fullName>
    </recommendedName>
</protein>
<proteinExistence type="predicted"/>
<evidence type="ECO:0000313" key="1">
    <source>
        <dbReference type="EMBL" id="OGY66752.1"/>
    </source>
</evidence>
<dbReference type="SUPFAM" id="SSF56300">
    <property type="entry name" value="Metallo-dependent phosphatases"/>
    <property type="match status" value="1"/>
</dbReference>
<comment type="caution">
    <text evidence="1">The sequence shown here is derived from an EMBL/GenBank/DDBJ whole genome shotgun (WGS) entry which is preliminary data.</text>
</comment>
<dbReference type="InterPro" id="IPR029052">
    <property type="entry name" value="Metallo-depent_PP-like"/>
</dbReference>
<name>A0A1G1ZQD8_9BACT</name>
<dbReference type="EMBL" id="MHJL01000036">
    <property type="protein sequence ID" value="OGY66752.1"/>
    <property type="molecule type" value="Genomic_DNA"/>
</dbReference>
<dbReference type="AlphaFoldDB" id="A0A1G1ZQD8"/>
<dbReference type="Proteomes" id="UP000177690">
    <property type="component" value="Unassembled WGS sequence"/>
</dbReference>
<evidence type="ECO:0008006" key="3">
    <source>
        <dbReference type="Google" id="ProtNLM"/>
    </source>
</evidence>
<organism evidence="1 2">
    <name type="scientific">Candidatus Harrisonbacteria bacterium RIFCSPLOWO2_02_FULL_41_13b</name>
    <dbReference type="NCBI Taxonomy" id="1798409"/>
    <lineage>
        <taxon>Bacteria</taxon>
        <taxon>Candidatus Harrisoniibacteriota</taxon>
    </lineage>
</organism>
<sequence>MTKKVVSPELTAIEQKMVEILTAGPCHIKTLSSALDKSSAGVVEVAQKLRDKGIFIVKHEEVFYLGNASIELSPEDMMIKDFEVKIGFIADTMLGSKSEQPTNLCRAFQIAENEGVDVMIHLDVSAGKPTPLKQDEFHKLTADEQAQYIVQNYPQSKKFRTRLISGYHDMQWRKDGRNILAEICMQRDDLVYRGDWQSDFPLRRGPEKGKRWPVLKAAYHGGDDSPYSKSYPIQGFAENLIQDVKDLYSGDRPDIVAVAGQGIFCDLSGGIIPELISVPGLRTIPQSMMRKKRRSVVPTIGLTILNIRFTKEGAFSVQKAIYPLLAIKDDYREKFSDNESIMKSLTVDGKKILKLLEQSPKSLGELTQAMDRSDDSVKALIIKLQKVGFNIQEPDNGENPSKNYQLWMGSRAGFNAPKIDFKKYFHTTIRRGGVSDTHIGHNSELLKIVHEAYDLFVEKKIEVVYHCGDITNGLPKHEEYNKGEVRESRATPLTNDVIALFPERKGITTLAITGDHDRWFLDKVGYDLLDPISKIRPDIRHLGIQEGEQSDGQIITWLRHYNWGTGYAKSYKGQQVAEGLLKEIEKENSKYRGKIFSLLSGGGHVYCAMLYKGIVFIMMPCLQGKTKFITGLGKLSDVGYVIYSITHSESGLLTRFTIEYFDRGAEALALIRQDVEIRKRNLETVLIKSKK</sequence>
<dbReference type="CDD" id="cd00838">
    <property type="entry name" value="MPP_superfamily"/>
    <property type="match status" value="1"/>
</dbReference>
<dbReference type="Gene3D" id="3.60.21.10">
    <property type="match status" value="1"/>
</dbReference>